<keyword evidence="2" id="KW-0812">Transmembrane</keyword>
<dbReference type="Proteomes" id="UP001056384">
    <property type="component" value="Chromosome 2"/>
</dbReference>
<sequence length="269" mass="29087">MSETYTPVQSTFASCAQRVDSLRTECTKSYTALTVWPGPCECSYYAQDLVCFDEQELCALQVWSQVPQWFRDGVSSCLAKDANYMVRAELGTFEDPFTVSGLAGSLASTTVDSGEATPVASPGSSATVNASATSSSTGGPEQEQSKLTGGSIADIVLGVLAFLGLIAAGILLHRRRTLRGEEAVDHANLHELHAEPNLHCLDDTAVHEKADGAVYELPQHEPVELLTEEPMLELNGEDAKKKNLLPYSQLGDLAQDEAKQHDEHVYNRV</sequence>
<evidence type="ECO:0000256" key="1">
    <source>
        <dbReference type="SAM" id="MobiDB-lite"/>
    </source>
</evidence>
<keyword evidence="2" id="KW-1133">Transmembrane helix</keyword>
<gene>
    <name evidence="3" type="ORF">Slin15195_G023240</name>
</gene>
<feature type="compositionally biased region" description="Low complexity" evidence="1">
    <location>
        <begin position="123"/>
        <end position="139"/>
    </location>
</feature>
<organism evidence="3 4">
    <name type="scientific">Septoria linicola</name>
    <dbReference type="NCBI Taxonomy" id="215465"/>
    <lineage>
        <taxon>Eukaryota</taxon>
        <taxon>Fungi</taxon>
        <taxon>Dikarya</taxon>
        <taxon>Ascomycota</taxon>
        <taxon>Pezizomycotina</taxon>
        <taxon>Dothideomycetes</taxon>
        <taxon>Dothideomycetidae</taxon>
        <taxon>Mycosphaerellales</taxon>
        <taxon>Mycosphaerellaceae</taxon>
        <taxon>Septoria</taxon>
    </lineage>
</organism>
<proteinExistence type="predicted"/>
<accession>A0A9Q9EFI8</accession>
<dbReference type="EMBL" id="CP099419">
    <property type="protein sequence ID" value="USW49005.1"/>
    <property type="molecule type" value="Genomic_DNA"/>
</dbReference>
<name>A0A9Q9EFI8_9PEZI</name>
<keyword evidence="2" id="KW-0472">Membrane</keyword>
<dbReference type="AlphaFoldDB" id="A0A9Q9EFI8"/>
<dbReference type="CDD" id="cd12841">
    <property type="entry name" value="TM_EphA1"/>
    <property type="match status" value="1"/>
</dbReference>
<evidence type="ECO:0000256" key="2">
    <source>
        <dbReference type="SAM" id="Phobius"/>
    </source>
</evidence>
<evidence type="ECO:0000313" key="4">
    <source>
        <dbReference type="Proteomes" id="UP001056384"/>
    </source>
</evidence>
<protein>
    <submittedName>
        <fullName evidence="3">Uncharacterized protein</fullName>
    </submittedName>
</protein>
<evidence type="ECO:0000313" key="3">
    <source>
        <dbReference type="EMBL" id="USW49005.1"/>
    </source>
</evidence>
<keyword evidence="4" id="KW-1185">Reference proteome</keyword>
<reference evidence="3" key="1">
    <citation type="submission" date="2022-06" db="EMBL/GenBank/DDBJ databases">
        <title>Complete genome sequences of two strains of the flax pathogen Septoria linicola.</title>
        <authorList>
            <person name="Lapalu N."/>
            <person name="Simon A."/>
            <person name="Demenou B."/>
            <person name="Paumier D."/>
            <person name="Guillot M.-P."/>
            <person name="Gout L."/>
            <person name="Valade R."/>
        </authorList>
    </citation>
    <scope>NUCLEOTIDE SEQUENCE</scope>
    <source>
        <strain evidence="3">SE15195</strain>
    </source>
</reference>
<feature type="region of interest" description="Disordered" evidence="1">
    <location>
        <begin position="113"/>
        <end position="146"/>
    </location>
</feature>
<feature type="transmembrane region" description="Helical" evidence="2">
    <location>
        <begin position="152"/>
        <end position="172"/>
    </location>
</feature>